<name>A0A286U069_9BACT</name>
<dbReference type="SUPFAM" id="SSF111369">
    <property type="entry name" value="HlyD-like secretion proteins"/>
    <property type="match status" value="1"/>
</dbReference>
<organism evidence="3 4">
    <name type="scientific">Candidatus Scalindua japonica</name>
    <dbReference type="NCBI Taxonomy" id="1284222"/>
    <lineage>
        <taxon>Bacteria</taxon>
        <taxon>Pseudomonadati</taxon>
        <taxon>Planctomycetota</taxon>
        <taxon>Candidatus Brocadiia</taxon>
        <taxon>Candidatus Brocadiales</taxon>
        <taxon>Candidatus Scalinduaceae</taxon>
        <taxon>Candidatus Scalindua</taxon>
    </lineage>
</organism>
<dbReference type="GO" id="GO:1990281">
    <property type="term" value="C:efflux pump complex"/>
    <property type="evidence" value="ECO:0007669"/>
    <property type="project" value="TreeGrafter"/>
</dbReference>
<dbReference type="PANTHER" id="PTHR30469:SF15">
    <property type="entry name" value="HLYD FAMILY OF SECRETION PROTEINS"/>
    <property type="match status" value="1"/>
</dbReference>
<dbReference type="PANTHER" id="PTHR30469">
    <property type="entry name" value="MULTIDRUG RESISTANCE PROTEIN MDTA"/>
    <property type="match status" value="1"/>
</dbReference>
<dbReference type="InterPro" id="IPR058625">
    <property type="entry name" value="MdtA-like_BSH"/>
</dbReference>
<sequence length="408" mass="45075">MKQVMKQILCSVSFHKDNVRGALMFKALIIKVSNILLAITCTTLLTTITFAQGQASAVKVKPVEFKSAEIRRTVTGNLRAYQRSDVASQESGLVVTADRREGQIVKKGDILAELDSRKLKLEVEQADHDVQIKLATIEQRKAELATYQEELNRRTKSQKLAVGAVSKEAIRRAKMVLAVAKSAQKAAESDYELARARLSLLKVRVDDTVIRAPFDGNIVRKHAETGEWVNPGSPIVTLISSGSIEAVFEVSENFSMERLQSLKTITVNLKERNIQVEAEDIKVIPDVDPRSRRYILIAVLKSKKYFFAPGMSVTATIPTNEKGDYLVIPTDSVMRDSGGEFAYKIGKGSDGNSVAVPVSLRVHFAIDDGLCIESSDLRKGDLIVVEGNERLRPMSPVTILKADKNESY</sequence>
<dbReference type="Gene3D" id="1.10.287.470">
    <property type="entry name" value="Helix hairpin bin"/>
    <property type="match status" value="1"/>
</dbReference>
<feature type="domain" description="Multidrug resistance protein MdtA-like barrel-sandwich hybrid" evidence="2">
    <location>
        <begin position="84"/>
        <end position="234"/>
    </location>
</feature>
<evidence type="ECO:0000256" key="1">
    <source>
        <dbReference type="ARBA" id="ARBA00009477"/>
    </source>
</evidence>
<dbReference type="InterPro" id="IPR006143">
    <property type="entry name" value="RND_pump_MFP"/>
</dbReference>
<gene>
    <name evidence="3" type="ORF">SCALIN_C24_0034</name>
</gene>
<dbReference type="Gene3D" id="2.40.420.20">
    <property type="match status" value="1"/>
</dbReference>
<accession>A0A286U069</accession>
<dbReference type="Proteomes" id="UP000218542">
    <property type="component" value="Unassembled WGS sequence"/>
</dbReference>
<dbReference type="NCBIfam" id="TIGR01730">
    <property type="entry name" value="RND_mfp"/>
    <property type="match status" value="1"/>
</dbReference>
<dbReference type="AlphaFoldDB" id="A0A286U069"/>
<evidence type="ECO:0000313" key="4">
    <source>
        <dbReference type="Proteomes" id="UP000218542"/>
    </source>
</evidence>
<dbReference type="GO" id="GO:0015562">
    <property type="term" value="F:efflux transmembrane transporter activity"/>
    <property type="evidence" value="ECO:0007669"/>
    <property type="project" value="TreeGrafter"/>
</dbReference>
<comment type="similarity">
    <text evidence="1">Belongs to the membrane fusion protein (MFP) (TC 8.A.1) family.</text>
</comment>
<comment type="caution">
    <text evidence="3">The sequence shown here is derived from an EMBL/GenBank/DDBJ whole genome shotgun (WGS) entry which is preliminary data.</text>
</comment>
<evidence type="ECO:0000313" key="3">
    <source>
        <dbReference type="EMBL" id="GAX61535.1"/>
    </source>
</evidence>
<reference evidence="3 4" key="1">
    <citation type="journal article" date="2017" name="Environ. Microbiol. Rep.">
        <title>Genetic diversity of marine anaerobic ammonium-oxidizing bacteria as revealed by genomic and proteomic analyses of 'Candidatus Scalindua japonica'.</title>
        <authorList>
            <person name="Oshiki M."/>
            <person name="Mizuto K."/>
            <person name="Kimura Z."/>
            <person name="Kindaichi T."/>
            <person name="Satoh H."/>
            <person name="Okabe S."/>
        </authorList>
    </citation>
    <scope>NUCLEOTIDE SEQUENCE [LARGE SCALE GENOMIC DNA]</scope>
    <source>
        <strain evidence="4">husup-a2</strain>
    </source>
</reference>
<keyword evidence="4" id="KW-1185">Reference proteome</keyword>
<dbReference type="Pfam" id="PF25917">
    <property type="entry name" value="BSH_RND"/>
    <property type="match status" value="1"/>
</dbReference>
<evidence type="ECO:0000259" key="2">
    <source>
        <dbReference type="Pfam" id="PF25917"/>
    </source>
</evidence>
<dbReference type="Gene3D" id="2.40.30.170">
    <property type="match status" value="1"/>
</dbReference>
<dbReference type="EMBL" id="BAOS01000024">
    <property type="protein sequence ID" value="GAX61535.1"/>
    <property type="molecule type" value="Genomic_DNA"/>
</dbReference>
<proteinExistence type="inferred from homology"/>
<dbReference type="Gene3D" id="2.40.50.100">
    <property type="match status" value="1"/>
</dbReference>
<protein>
    <submittedName>
        <fullName evidence="3">Membrane-fusion protein</fullName>
    </submittedName>
</protein>